<organism evidence="1 2">
    <name type="scientific">Scophthalmus maximus</name>
    <name type="common">Turbot</name>
    <name type="synonym">Psetta maxima</name>
    <dbReference type="NCBI Taxonomy" id="52904"/>
    <lineage>
        <taxon>Eukaryota</taxon>
        <taxon>Metazoa</taxon>
        <taxon>Chordata</taxon>
        <taxon>Craniata</taxon>
        <taxon>Vertebrata</taxon>
        <taxon>Euteleostomi</taxon>
        <taxon>Actinopterygii</taxon>
        <taxon>Neopterygii</taxon>
        <taxon>Teleostei</taxon>
        <taxon>Neoteleostei</taxon>
        <taxon>Acanthomorphata</taxon>
        <taxon>Carangaria</taxon>
        <taxon>Pleuronectiformes</taxon>
        <taxon>Pleuronectoidei</taxon>
        <taxon>Scophthalmidae</taxon>
        <taxon>Scophthalmus</taxon>
    </lineage>
</organism>
<name>A0A6A4T219_SCOMX</name>
<reference evidence="1 2" key="1">
    <citation type="submission" date="2019-06" db="EMBL/GenBank/DDBJ databases">
        <title>Draft genomes of female and male turbot (Scophthalmus maximus).</title>
        <authorList>
            <person name="Xu H."/>
            <person name="Xu X.-W."/>
            <person name="Shao C."/>
            <person name="Chen S."/>
        </authorList>
    </citation>
    <scope>NUCLEOTIDE SEQUENCE [LARGE SCALE GENOMIC DNA]</scope>
    <source>
        <strain evidence="1">Ysfricsl-2016a</strain>
        <tissue evidence="1">Blood</tissue>
    </source>
</reference>
<sequence length="117" mass="12906">MNWDEGSHVFGHREEATEVMVTNCQVVGSTTASPYPSAWSPPLPLGKAWRVNSVFADYNALLSLQPKLCNENTMRHPKGPRPDERIEESIKAPVATSRSRGPANILVLLDMGERFSG</sequence>
<dbReference type="EMBL" id="VEVO01000009">
    <property type="protein sequence ID" value="KAF0037264.1"/>
    <property type="molecule type" value="Genomic_DNA"/>
</dbReference>
<dbReference type="AlphaFoldDB" id="A0A6A4T219"/>
<comment type="caution">
    <text evidence="1">The sequence shown here is derived from an EMBL/GenBank/DDBJ whole genome shotgun (WGS) entry which is preliminary data.</text>
</comment>
<protein>
    <submittedName>
        <fullName evidence="1">Uncharacterized protein</fullName>
    </submittedName>
</protein>
<evidence type="ECO:0000313" key="2">
    <source>
        <dbReference type="Proteomes" id="UP000438429"/>
    </source>
</evidence>
<dbReference type="Proteomes" id="UP000438429">
    <property type="component" value="Unassembled WGS sequence"/>
</dbReference>
<proteinExistence type="predicted"/>
<evidence type="ECO:0000313" key="1">
    <source>
        <dbReference type="EMBL" id="KAF0037264.1"/>
    </source>
</evidence>
<gene>
    <name evidence="1" type="ORF">F2P81_010138</name>
</gene>
<accession>A0A6A4T219</accession>